<accession>A0A540VPK8</accession>
<evidence type="ECO:0000313" key="2">
    <source>
        <dbReference type="EMBL" id="TQE98576.1"/>
    </source>
</evidence>
<dbReference type="Pfam" id="PF18480">
    <property type="entry name" value="DUF5615"/>
    <property type="match status" value="1"/>
</dbReference>
<proteinExistence type="predicted"/>
<dbReference type="AlphaFoldDB" id="A0A540VPK8"/>
<dbReference type="InterPro" id="IPR041049">
    <property type="entry name" value="DUF5615"/>
</dbReference>
<protein>
    <recommendedName>
        <fullName evidence="1">DUF5615 domain-containing protein</fullName>
    </recommendedName>
</protein>
<sequence length="110" mass="12414">MRFLVDAQLPPALARWLDVQGHEAKHVVDLDMAAASDASIWSRASEERAVIVTKDEDFAVWRTAVDGPVPVIVWLRFGNTRRSELLRRFEVLLPQIMSAMDAGETLIEIE</sequence>
<name>A0A540VPK8_9GAMM</name>
<organism evidence="2 3">
    <name type="scientific">Spiribacter salinus</name>
    <dbReference type="NCBI Taxonomy" id="1335746"/>
    <lineage>
        <taxon>Bacteria</taxon>
        <taxon>Pseudomonadati</taxon>
        <taxon>Pseudomonadota</taxon>
        <taxon>Gammaproteobacteria</taxon>
        <taxon>Chromatiales</taxon>
        <taxon>Ectothiorhodospiraceae</taxon>
        <taxon>Spiribacter</taxon>
    </lineage>
</organism>
<dbReference type="Proteomes" id="UP000315400">
    <property type="component" value="Unassembled WGS sequence"/>
</dbReference>
<evidence type="ECO:0000313" key="3">
    <source>
        <dbReference type="Proteomes" id="UP000315400"/>
    </source>
</evidence>
<comment type="caution">
    <text evidence="2">The sequence shown here is derived from an EMBL/GenBank/DDBJ whole genome shotgun (WGS) entry which is preliminary data.</text>
</comment>
<dbReference type="EMBL" id="VIFK01000172">
    <property type="protein sequence ID" value="TQE98576.1"/>
    <property type="molecule type" value="Genomic_DNA"/>
</dbReference>
<reference evidence="2 3" key="1">
    <citation type="submission" date="2019-06" db="EMBL/GenBank/DDBJ databases">
        <title>Metagenome assembled Genome of Spiribacter salinus SL48-SHIP from the microbial mat of Salt Lake 48 (Novosibirsk region, Russia).</title>
        <authorList>
            <person name="Shipova A."/>
            <person name="Rozanov A.S."/>
            <person name="Bryanskaya A.V."/>
            <person name="Peltek S.E."/>
        </authorList>
    </citation>
    <scope>NUCLEOTIDE SEQUENCE [LARGE SCALE GENOMIC DNA]</scope>
    <source>
        <strain evidence="2">SL48-SHIP-2</strain>
    </source>
</reference>
<gene>
    <name evidence="2" type="ORF">FKY71_13130</name>
</gene>
<feature type="domain" description="DUF5615" evidence="1">
    <location>
        <begin position="1"/>
        <end position="104"/>
    </location>
</feature>
<evidence type="ECO:0000259" key="1">
    <source>
        <dbReference type="Pfam" id="PF18480"/>
    </source>
</evidence>